<keyword evidence="2" id="KW-1133">Transmembrane helix</keyword>
<feature type="region of interest" description="Disordered" evidence="1">
    <location>
        <begin position="1"/>
        <end position="26"/>
    </location>
</feature>
<reference evidence="3 4" key="1">
    <citation type="journal article" date="2014" name="Int. J. Syst. Evol. Microbiol.">
        <title>Complete genome sequence of Corynebacterium casei LMG S-19264T (=DSM 44701T), isolated from a smear-ripened cheese.</title>
        <authorList>
            <consortium name="US DOE Joint Genome Institute (JGI-PGF)"/>
            <person name="Walter F."/>
            <person name="Albersmeier A."/>
            <person name="Kalinowski J."/>
            <person name="Ruckert C."/>
        </authorList>
    </citation>
    <scope>NUCLEOTIDE SEQUENCE [LARGE SCALE GENOMIC DNA]</scope>
    <source>
        <strain evidence="3 4">CGMCC 1.15358</strain>
    </source>
</reference>
<sequence length="321" mass="36124">MASLPGLEPTETAATAEDTTSTDTRKRKLGLRRCTRRNKVTSHDSFLSYANGRWWKVAGVLCLVSLLAYIFAPLPAQHFGGTWLGYTLGTISAGLIVWLTLLGVRKRAMTPGTWSLKAWTSAHVYLGLSLIVVATLHTGFDLGWNVHTLAWALMMIVIVSGMFGIWFYWTLPQALSENRYDEDGAVTEKQMIEQLRSLDRQIHDAAQPLTAEDAAVVEKSLEQDPFDGSIWNRVTARYPNCATRRAAATLREARAFRPRVADDPLDRVDALLTRKEAMLARLRRHLRLKSLLQLWLYVHVPVTFALLAALSAHIVSVFFYW</sequence>
<dbReference type="RefSeq" id="WP_229660290.1">
    <property type="nucleotide sequence ID" value="NZ_BMIO01000002.1"/>
</dbReference>
<feature type="compositionally biased region" description="Low complexity" evidence="1">
    <location>
        <begin position="10"/>
        <end position="22"/>
    </location>
</feature>
<feature type="transmembrane region" description="Helical" evidence="2">
    <location>
        <begin position="294"/>
        <end position="320"/>
    </location>
</feature>
<evidence type="ECO:0000256" key="2">
    <source>
        <dbReference type="SAM" id="Phobius"/>
    </source>
</evidence>
<dbReference type="EMBL" id="BMIO01000002">
    <property type="protein sequence ID" value="GGD37116.1"/>
    <property type="molecule type" value="Genomic_DNA"/>
</dbReference>
<feature type="transmembrane region" description="Helical" evidence="2">
    <location>
        <begin position="149"/>
        <end position="169"/>
    </location>
</feature>
<keyword evidence="2" id="KW-0812">Transmembrane</keyword>
<feature type="transmembrane region" description="Helical" evidence="2">
    <location>
        <begin position="83"/>
        <end position="104"/>
    </location>
</feature>
<proteinExistence type="predicted"/>
<feature type="transmembrane region" description="Helical" evidence="2">
    <location>
        <begin position="116"/>
        <end position="137"/>
    </location>
</feature>
<evidence type="ECO:0000256" key="1">
    <source>
        <dbReference type="SAM" id="MobiDB-lite"/>
    </source>
</evidence>
<keyword evidence="2" id="KW-0472">Membrane</keyword>
<comment type="caution">
    <text evidence="3">The sequence shown here is derived from an EMBL/GenBank/DDBJ whole genome shotgun (WGS) entry which is preliminary data.</text>
</comment>
<evidence type="ECO:0008006" key="5">
    <source>
        <dbReference type="Google" id="ProtNLM"/>
    </source>
</evidence>
<name>A0A916YBL8_9SPHN</name>
<feature type="transmembrane region" description="Helical" evidence="2">
    <location>
        <begin position="54"/>
        <end position="71"/>
    </location>
</feature>
<accession>A0A916YBL8</accession>
<protein>
    <recommendedName>
        <fullName evidence="5">Ferric reductase like transmembrane component</fullName>
    </recommendedName>
</protein>
<evidence type="ECO:0000313" key="4">
    <source>
        <dbReference type="Proteomes" id="UP000598997"/>
    </source>
</evidence>
<evidence type="ECO:0000313" key="3">
    <source>
        <dbReference type="EMBL" id="GGD37116.1"/>
    </source>
</evidence>
<dbReference type="Proteomes" id="UP000598997">
    <property type="component" value="Unassembled WGS sequence"/>
</dbReference>
<gene>
    <name evidence="3" type="ORF">GCM10010989_09030</name>
</gene>
<dbReference type="AlphaFoldDB" id="A0A916YBL8"/>
<keyword evidence="4" id="KW-1185">Reference proteome</keyword>
<organism evidence="3 4">
    <name type="scientific">Croceicoccus pelagius</name>
    <dbReference type="NCBI Taxonomy" id="1703341"/>
    <lineage>
        <taxon>Bacteria</taxon>
        <taxon>Pseudomonadati</taxon>
        <taxon>Pseudomonadota</taxon>
        <taxon>Alphaproteobacteria</taxon>
        <taxon>Sphingomonadales</taxon>
        <taxon>Erythrobacteraceae</taxon>
        <taxon>Croceicoccus</taxon>
    </lineage>
</organism>